<evidence type="ECO:0000313" key="1">
    <source>
        <dbReference type="EMBL" id="CAB5219203.1"/>
    </source>
</evidence>
<sequence>MSRNDEFRESALYHGTAHPFEIGDEITPQNMPHTFATTSLRTASRYALRRQRPGVPGQVFTVEPIDADEISAGEPSSSGDVNVASRKGFRVTGTAELMQDALPSSAVRKA</sequence>
<name>A0A6J7WVF5_9CAUD</name>
<proteinExistence type="predicted"/>
<reference evidence="1" key="1">
    <citation type="submission" date="2020-05" db="EMBL/GenBank/DDBJ databases">
        <authorList>
            <person name="Chiriac C."/>
            <person name="Salcher M."/>
            <person name="Ghai R."/>
            <person name="Kavagutti S V."/>
        </authorList>
    </citation>
    <scope>NUCLEOTIDE SEQUENCE</scope>
</reference>
<organism evidence="1">
    <name type="scientific">uncultured Caudovirales phage</name>
    <dbReference type="NCBI Taxonomy" id="2100421"/>
    <lineage>
        <taxon>Viruses</taxon>
        <taxon>Duplodnaviria</taxon>
        <taxon>Heunggongvirae</taxon>
        <taxon>Uroviricota</taxon>
        <taxon>Caudoviricetes</taxon>
        <taxon>Peduoviridae</taxon>
        <taxon>Maltschvirus</taxon>
        <taxon>Maltschvirus maltsch</taxon>
    </lineage>
</organism>
<accession>A0A6J7WVF5</accession>
<dbReference type="EMBL" id="LR798267">
    <property type="protein sequence ID" value="CAB5219203.1"/>
    <property type="molecule type" value="Genomic_DNA"/>
</dbReference>
<gene>
    <name evidence="1" type="ORF">UFOVP221_39</name>
</gene>
<protein>
    <submittedName>
        <fullName evidence="1">Uncharacterized protein</fullName>
    </submittedName>
</protein>